<organism evidence="1 2">
    <name type="scientific">candidate division WOR-3 bacterium 4484_18</name>
    <dbReference type="NCBI Taxonomy" id="2020626"/>
    <lineage>
        <taxon>Bacteria</taxon>
        <taxon>Bacteria division WOR-3</taxon>
    </lineage>
</organism>
<evidence type="ECO:0008006" key="3">
    <source>
        <dbReference type="Google" id="ProtNLM"/>
    </source>
</evidence>
<sequence length="448" mass="49924">MPLTDTLDEYGMRFGSIAVSGDGQFVVIAAQGNYTRITDGDTIEVRDILFFRSLDGGTSWEPMRVIAYGDSFTNPREPLHLAESPTIYMSSDCKNIVVTFGSIPPVGPGWCMGIVVSTDSGVTWQQAKHFPLVEGATWADENWWARHPRGVMVNDDVFYCFAYQDKVGCNRLVGFRYRISTDTWEDYWFIAPPRTDIAYGEATLATMGRDALGRIFVAVQDWYSPAPLDYGIFVFGSDNAGDYWTAPMLVSEGVACDTGRTMADEMAENVGDQGLIIYNPMGWWESFEDSLRLIHFEPDSLFVPTMTTPNVMSIPYGNTYDTVGPYVITAEIRDNNLTAATFTYATATETTTVDMENIGGANYQAEIPGYPVDTRIEYYVKVEDADDNVVYVPGTAPEAGCAILVLPNTVIRYDDGLPAYNITNPWGDGFISRRFEPFATPETGRWYR</sequence>
<accession>A0A257LSS1</accession>
<dbReference type="CDD" id="cd15482">
    <property type="entry name" value="Sialidase_non-viral"/>
    <property type="match status" value="1"/>
</dbReference>
<dbReference type="Gene3D" id="2.120.10.10">
    <property type="match status" value="1"/>
</dbReference>
<comment type="caution">
    <text evidence="1">The sequence shown here is derived from an EMBL/GenBank/DDBJ whole genome shotgun (WGS) entry which is preliminary data.</text>
</comment>
<dbReference type="SUPFAM" id="SSF50939">
    <property type="entry name" value="Sialidases"/>
    <property type="match status" value="1"/>
</dbReference>
<dbReference type="AlphaFoldDB" id="A0A257LSS1"/>
<dbReference type="InterPro" id="IPR036278">
    <property type="entry name" value="Sialidase_sf"/>
</dbReference>
<proteinExistence type="predicted"/>
<dbReference type="Proteomes" id="UP000216312">
    <property type="component" value="Unassembled WGS sequence"/>
</dbReference>
<reference evidence="2" key="1">
    <citation type="submission" date="2017-07" db="EMBL/GenBank/DDBJ databases">
        <title>Novel pathways for hydrocarbon cycling and metabolic interdependencies in hydrothermal sediment communities.</title>
        <authorList>
            <person name="Dombrowski N."/>
            <person name="Seitz K."/>
            <person name="Teske A."/>
            <person name="Baker B."/>
        </authorList>
    </citation>
    <scope>NUCLEOTIDE SEQUENCE [LARGE SCALE GENOMIC DNA]</scope>
</reference>
<protein>
    <recommendedName>
        <fullName evidence="3">Sialidase domain-containing protein</fullName>
    </recommendedName>
</protein>
<evidence type="ECO:0000313" key="1">
    <source>
        <dbReference type="EMBL" id="OYV02703.1"/>
    </source>
</evidence>
<gene>
    <name evidence="1" type="ORF">CGW93_04155</name>
</gene>
<dbReference type="EMBL" id="NMUJ01000059">
    <property type="protein sequence ID" value="OYV02703.1"/>
    <property type="molecule type" value="Genomic_DNA"/>
</dbReference>
<name>A0A257LSS1_UNCW3</name>
<evidence type="ECO:0000313" key="2">
    <source>
        <dbReference type="Proteomes" id="UP000216312"/>
    </source>
</evidence>